<evidence type="ECO:0000259" key="2">
    <source>
        <dbReference type="PROSITE" id="PS01124"/>
    </source>
</evidence>
<evidence type="ECO:0000256" key="1">
    <source>
        <dbReference type="ARBA" id="ARBA00023125"/>
    </source>
</evidence>
<evidence type="ECO:0000313" key="4">
    <source>
        <dbReference type="Proteomes" id="UP000315908"/>
    </source>
</evidence>
<dbReference type="InterPro" id="IPR018060">
    <property type="entry name" value="HTH_AraC"/>
</dbReference>
<dbReference type="Pfam" id="PF12833">
    <property type="entry name" value="HTH_18"/>
    <property type="match status" value="1"/>
</dbReference>
<accession>A0A562M6T2</accession>
<dbReference type="Proteomes" id="UP000315908">
    <property type="component" value="Unassembled WGS sequence"/>
</dbReference>
<dbReference type="AlphaFoldDB" id="A0A562M6T2"/>
<evidence type="ECO:0000313" key="3">
    <source>
        <dbReference type="EMBL" id="TWI15656.1"/>
    </source>
</evidence>
<dbReference type="PANTHER" id="PTHR43280:SF34">
    <property type="entry name" value="ARAC-FAMILY TRANSCRIPTIONAL REGULATOR"/>
    <property type="match status" value="1"/>
</dbReference>
<dbReference type="EMBL" id="VLKR01000040">
    <property type="protein sequence ID" value="TWI15656.1"/>
    <property type="molecule type" value="Genomic_DNA"/>
</dbReference>
<reference evidence="3 4" key="1">
    <citation type="journal article" date="2015" name="Stand. Genomic Sci.">
        <title>Genomic Encyclopedia of Bacterial and Archaeal Type Strains, Phase III: the genomes of soil and plant-associated and newly described type strains.</title>
        <authorList>
            <person name="Whitman W.B."/>
            <person name="Woyke T."/>
            <person name="Klenk H.P."/>
            <person name="Zhou Y."/>
            <person name="Lilburn T.G."/>
            <person name="Beck B.J."/>
            <person name="De Vos P."/>
            <person name="Vandamme P."/>
            <person name="Eisen J.A."/>
            <person name="Garrity G."/>
            <person name="Hugenholtz P."/>
            <person name="Kyrpides N.C."/>
        </authorList>
    </citation>
    <scope>NUCLEOTIDE SEQUENCE [LARGE SCALE GENOMIC DNA]</scope>
    <source>
        <strain evidence="3 4">CGMCC 1.6855</strain>
    </source>
</reference>
<dbReference type="PANTHER" id="PTHR43280">
    <property type="entry name" value="ARAC-FAMILY TRANSCRIPTIONAL REGULATOR"/>
    <property type="match status" value="1"/>
</dbReference>
<name>A0A562M6T2_9SPHI</name>
<sequence>MERSYDFTLPQDYKLVDSLTQTVTYPIRNAQVRNWALRNNCICEQTFDGRYGYLYYYEFWIDDEETIPIFTEFGDLHLSYTLLSDIPLKQMHHGQDFVMDFVEERGAYLYFAKGEYSLKVPKGHHIVVGFILDAGLFRPPANRNFDFLQHLVTAKKEQSSKSAKSITFRVGDITKKQLCLLFSKLNPNILDNEHMLLKHLIFLIQLSRFKVLKEKQTNLSRIDQARYLLEINILHQGAKAKLSDIAHILSVSRNYLNKEHKKNYGCTFHDYRHQILLEHIATVIAGNEKLATTAEECGFSTVSEMNNFIKKRTNLTALNFKLQQ</sequence>
<dbReference type="GO" id="GO:0043565">
    <property type="term" value="F:sequence-specific DNA binding"/>
    <property type="evidence" value="ECO:0007669"/>
    <property type="project" value="InterPro"/>
</dbReference>
<keyword evidence="1 3" id="KW-0238">DNA-binding</keyword>
<proteinExistence type="predicted"/>
<protein>
    <submittedName>
        <fullName evidence="3">AraC-like DNA-binding protein</fullName>
    </submittedName>
</protein>
<dbReference type="OrthoDB" id="696490at2"/>
<dbReference type="Gene3D" id="1.10.10.60">
    <property type="entry name" value="Homeodomain-like"/>
    <property type="match status" value="1"/>
</dbReference>
<dbReference type="SMART" id="SM00342">
    <property type="entry name" value="HTH_ARAC"/>
    <property type="match status" value="1"/>
</dbReference>
<dbReference type="RefSeq" id="WP_145330624.1">
    <property type="nucleotide sequence ID" value="NZ_VLKR01000040.1"/>
</dbReference>
<feature type="domain" description="HTH araC/xylS-type" evidence="2">
    <location>
        <begin position="223"/>
        <end position="323"/>
    </location>
</feature>
<dbReference type="PROSITE" id="PS01124">
    <property type="entry name" value="HTH_ARAC_FAMILY_2"/>
    <property type="match status" value="1"/>
</dbReference>
<dbReference type="GO" id="GO:0003700">
    <property type="term" value="F:DNA-binding transcription factor activity"/>
    <property type="evidence" value="ECO:0007669"/>
    <property type="project" value="InterPro"/>
</dbReference>
<gene>
    <name evidence="3" type="ORF">IQ31_04939</name>
</gene>
<organism evidence="3 4">
    <name type="scientific">Sphingobacterium siyangense</name>
    <dbReference type="NCBI Taxonomy" id="459529"/>
    <lineage>
        <taxon>Bacteria</taxon>
        <taxon>Pseudomonadati</taxon>
        <taxon>Bacteroidota</taxon>
        <taxon>Sphingobacteriia</taxon>
        <taxon>Sphingobacteriales</taxon>
        <taxon>Sphingobacteriaceae</taxon>
        <taxon>Sphingobacterium</taxon>
    </lineage>
</organism>
<comment type="caution">
    <text evidence="3">The sequence shown here is derived from an EMBL/GenBank/DDBJ whole genome shotgun (WGS) entry which is preliminary data.</text>
</comment>